<dbReference type="FunFam" id="2.40.50.100:FF:000003">
    <property type="entry name" value="Acetyl-CoA carboxylase biotin carboxyl carrier protein"/>
    <property type="match status" value="1"/>
</dbReference>
<sequence>MENSHMDNSYSVKVGDDFDFTLSKDTISSLDLIKTGDNAYHLLQNGASYHLKILHSDFNRGKYTLSVNGTEFETSIQTPLDELIKKMGFAVNAGKNVDSISAPMPGLILDILVEEGQEVSEEDQLLILEAMKMENIITSPRSGVIKSIHISKGEAVDKKQLLIEFQ</sequence>
<name>A0A6G7J2R3_9FLAO</name>
<dbReference type="KEGG" id="mut:GVT53_10890"/>
<dbReference type="SUPFAM" id="SSF51230">
    <property type="entry name" value="Single hybrid motif"/>
    <property type="match status" value="1"/>
</dbReference>
<dbReference type="RefSeq" id="WP_166248655.1">
    <property type="nucleotide sequence ID" value="NZ_CP049616.1"/>
</dbReference>
<dbReference type="EMBL" id="CP049616">
    <property type="protein sequence ID" value="QII45163.1"/>
    <property type="molecule type" value="Genomic_DNA"/>
</dbReference>
<dbReference type="PANTHER" id="PTHR45266:SF3">
    <property type="entry name" value="OXALOACETATE DECARBOXYLASE ALPHA CHAIN"/>
    <property type="match status" value="1"/>
</dbReference>
<evidence type="ECO:0000259" key="2">
    <source>
        <dbReference type="PROSITE" id="PS50968"/>
    </source>
</evidence>
<feature type="domain" description="Lipoyl-binding" evidence="2">
    <location>
        <begin position="90"/>
        <end position="166"/>
    </location>
</feature>
<evidence type="ECO:0000313" key="4">
    <source>
        <dbReference type="Proteomes" id="UP000502928"/>
    </source>
</evidence>
<evidence type="ECO:0000256" key="1">
    <source>
        <dbReference type="ARBA" id="ARBA00023267"/>
    </source>
</evidence>
<dbReference type="Proteomes" id="UP000502928">
    <property type="component" value="Chromosome"/>
</dbReference>
<dbReference type="PANTHER" id="PTHR45266">
    <property type="entry name" value="OXALOACETATE DECARBOXYLASE ALPHA CHAIN"/>
    <property type="match status" value="1"/>
</dbReference>
<dbReference type="Pfam" id="PF00364">
    <property type="entry name" value="Biotin_lipoyl"/>
    <property type="match status" value="1"/>
</dbReference>
<dbReference type="InterPro" id="IPR011053">
    <property type="entry name" value="Single_hybrid_motif"/>
</dbReference>
<keyword evidence="1" id="KW-0092">Biotin</keyword>
<dbReference type="Gene3D" id="2.40.50.100">
    <property type="match status" value="1"/>
</dbReference>
<proteinExistence type="predicted"/>
<organism evidence="3 4">
    <name type="scientific">Flagellimonas oceani</name>
    <dbReference type="NCBI Taxonomy" id="2698672"/>
    <lineage>
        <taxon>Bacteria</taxon>
        <taxon>Pseudomonadati</taxon>
        <taxon>Bacteroidota</taxon>
        <taxon>Flavobacteriia</taxon>
        <taxon>Flavobacteriales</taxon>
        <taxon>Flavobacteriaceae</taxon>
        <taxon>Flagellimonas</taxon>
    </lineage>
</organism>
<keyword evidence="4" id="KW-1185">Reference proteome</keyword>
<evidence type="ECO:0000313" key="3">
    <source>
        <dbReference type="EMBL" id="QII45163.1"/>
    </source>
</evidence>
<protein>
    <submittedName>
        <fullName evidence="3">Acetyl-CoA carboxylase biotin carboxyl carrier protein subunit</fullName>
    </submittedName>
</protein>
<dbReference type="CDD" id="cd06850">
    <property type="entry name" value="biotinyl_domain"/>
    <property type="match status" value="1"/>
</dbReference>
<dbReference type="InterPro" id="IPR000089">
    <property type="entry name" value="Biotin_lipoyl"/>
</dbReference>
<gene>
    <name evidence="3" type="ORF">GVT53_10890</name>
</gene>
<dbReference type="PROSITE" id="PS50968">
    <property type="entry name" value="BIOTINYL_LIPOYL"/>
    <property type="match status" value="1"/>
</dbReference>
<dbReference type="AlphaFoldDB" id="A0A6G7J2R3"/>
<dbReference type="InterPro" id="IPR050709">
    <property type="entry name" value="Biotin_Carboxyl_Carrier/Decarb"/>
</dbReference>
<reference evidence="3 4" key="1">
    <citation type="submission" date="2020-02" db="EMBL/GenBank/DDBJ databases">
        <title>Complete genome of Muricauda sp. 501str8.</title>
        <authorList>
            <person name="Dong B."/>
            <person name="Zhu S."/>
            <person name="Yang J."/>
            <person name="Chen J."/>
        </authorList>
    </citation>
    <scope>NUCLEOTIDE SEQUENCE [LARGE SCALE GENOMIC DNA]</scope>
    <source>
        <strain evidence="3 4">501str8</strain>
    </source>
</reference>
<accession>A0A6G7J2R3</accession>